<keyword evidence="1" id="KW-0808">Transferase</keyword>
<organism evidence="4 5">
    <name type="scientific">Sphingobacterium pedocola</name>
    <dbReference type="NCBI Taxonomy" id="2082722"/>
    <lineage>
        <taxon>Bacteria</taxon>
        <taxon>Pseudomonadati</taxon>
        <taxon>Bacteroidota</taxon>
        <taxon>Sphingobacteriia</taxon>
        <taxon>Sphingobacteriales</taxon>
        <taxon>Sphingobacteriaceae</taxon>
        <taxon>Sphingobacterium</taxon>
    </lineage>
</organism>
<evidence type="ECO:0000256" key="1">
    <source>
        <dbReference type="ARBA" id="ARBA00022679"/>
    </source>
</evidence>
<name>A0ABR9TAI8_9SPHI</name>
<dbReference type="Pfam" id="PF00535">
    <property type="entry name" value="Glycos_transf_2"/>
    <property type="match status" value="1"/>
</dbReference>
<sequence length="273" mass="31228">MAEMSKEIPTISLIVSTYNWPEALEKCIQRVLKQTHLPNEILIADDGSGDATQEAIKRLKQDSPIPIVHIWHPDNGFRLSAIRNKAIAQARYDYIIQIDGDILIDDEFIKDHLALAKKNAFLCGSRVLLTQAYSKQLLNQSAVEKLNRFKFPLGSILNSLRIPLLSRIMADRYKKNKPRALRGCNMSFWKKDLINVNGYNESIQGWGSEDAELAIRLMNSGVKKRFVKFGAIAYHIFHKENNKDNVIQNEHILLQVMTKKITFTKNGMLKQQP</sequence>
<proteinExistence type="predicted"/>
<keyword evidence="5" id="KW-1185">Reference proteome</keyword>
<evidence type="ECO:0000313" key="4">
    <source>
        <dbReference type="EMBL" id="MBE8722316.1"/>
    </source>
</evidence>
<dbReference type="InterPro" id="IPR050834">
    <property type="entry name" value="Glycosyltransf_2"/>
</dbReference>
<evidence type="ECO:0000313" key="5">
    <source>
        <dbReference type="Proteomes" id="UP000618319"/>
    </source>
</evidence>
<comment type="caution">
    <text evidence="4">The sequence shown here is derived from an EMBL/GenBank/DDBJ whole genome shotgun (WGS) entry which is preliminary data.</text>
</comment>
<dbReference type="InterPro" id="IPR001173">
    <property type="entry name" value="Glyco_trans_2-like"/>
</dbReference>
<dbReference type="Proteomes" id="UP000618319">
    <property type="component" value="Unassembled WGS sequence"/>
</dbReference>
<reference evidence="4 5" key="1">
    <citation type="submission" date="2018-02" db="EMBL/GenBank/DDBJ databases">
        <title>Sphingobacterium KA21.</title>
        <authorList>
            <person name="Vasarhelyi B.M."/>
            <person name="Deshmukh S."/>
            <person name="Balint B."/>
            <person name="Kukolya J."/>
        </authorList>
    </citation>
    <scope>NUCLEOTIDE SEQUENCE [LARGE SCALE GENOMIC DNA]</scope>
    <source>
        <strain evidence="4 5">Ka21</strain>
    </source>
</reference>
<dbReference type="PANTHER" id="PTHR43685:SF2">
    <property type="entry name" value="GLYCOSYLTRANSFERASE 2-LIKE DOMAIN-CONTAINING PROTEIN"/>
    <property type="match status" value="1"/>
</dbReference>
<gene>
    <name evidence="4" type="ORF">C4F40_16445</name>
</gene>
<evidence type="ECO:0000259" key="2">
    <source>
        <dbReference type="Pfam" id="PF00535"/>
    </source>
</evidence>
<evidence type="ECO:0000259" key="3">
    <source>
        <dbReference type="Pfam" id="PF02709"/>
    </source>
</evidence>
<dbReference type="PANTHER" id="PTHR43685">
    <property type="entry name" value="GLYCOSYLTRANSFERASE"/>
    <property type="match status" value="1"/>
</dbReference>
<feature type="domain" description="Galactosyltransferase C-terminal" evidence="3">
    <location>
        <begin position="174"/>
        <end position="239"/>
    </location>
</feature>
<dbReference type="InterPro" id="IPR027791">
    <property type="entry name" value="Galactosyl_T_C"/>
</dbReference>
<dbReference type="Pfam" id="PF02709">
    <property type="entry name" value="Glyco_transf_7C"/>
    <property type="match status" value="1"/>
</dbReference>
<dbReference type="EMBL" id="PSKQ01000023">
    <property type="protein sequence ID" value="MBE8722316.1"/>
    <property type="molecule type" value="Genomic_DNA"/>
</dbReference>
<dbReference type="InterPro" id="IPR029044">
    <property type="entry name" value="Nucleotide-diphossugar_trans"/>
</dbReference>
<feature type="domain" description="Glycosyltransferase 2-like" evidence="2">
    <location>
        <begin position="12"/>
        <end position="129"/>
    </location>
</feature>
<dbReference type="Gene3D" id="3.90.550.10">
    <property type="entry name" value="Spore Coat Polysaccharide Biosynthesis Protein SpsA, Chain A"/>
    <property type="match status" value="1"/>
</dbReference>
<protein>
    <submittedName>
        <fullName evidence="4">Glycosyltransferase</fullName>
    </submittedName>
</protein>
<accession>A0ABR9TAI8</accession>
<dbReference type="SUPFAM" id="SSF53448">
    <property type="entry name" value="Nucleotide-diphospho-sugar transferases"/>
    <property type="match status" value="1"/>
</dbReference>
<dbReference type="CDD" id="cd06420">
    <property type="entry name" value="GT2_Chondriotin_Pol_N"/>
    <property type="match status" value="1"/>
</dbReference>